<dbReference type="PRINTS" id="PR00463">
    <property type="entry name" value="EP450I"/>
</dbReference>
<evidence type="ECO:0000256" key="5">
    <source>
        <dbReference type="ARBA" id="ARBA00022617"/>
    </source>
</evidence>
<dbReference type="PANTHER" id="PTHR24300:SF319">
    <property type="entry name" value="CYTOCHROME P450, FAMILY 2, SUBFAMILY AC, POLYPEPTIDE 1"/>
    <property type="match status" value="1"/>
</dbReference>
<dbReference type="GO" id="GO:0006082">
    <property type="term" value="P:organic acid metabolic process"/>
    <property type="evidence" value="ECO:0007669"/>
    <property type="project" value="TreeGrafter"/>
</dbReference>
<dbReference type="InterPro" id="IPR050182">
    <property type="entry name" value="Cytochrome_P450_fam2"/>
</dbReference>
<keyword evidence="12 13" id="KW-0472">Membrane</keyword>
<keyword evidence="13" id="KW-0812">Transmembrane</keyword>
<evidence type="ECO:0000256" key="13">
    <source>
        <dbReference type="SAM" id="Phobius"/>
    </source>
</evidence>
<dbReference type="GO" id="GO:0005506">
    <property type="term" value="F:iron ion binding"/>
    <property type="evidence" value="ECO:0007669"/>
    <property type="project" value="InterPro"/>
</dbReference>
<dbReference type="Proteomes" id="UP000265020">
    <property type="component" value="Unassembled WGS sequence"/>
</dbReference>
<evidence type="ECO:0000256" key="7">
    <source>
        <dbReference type="ARBA" id="ARBA00022824"/>
    </source>
</evidence>
<evidence type="ECO:0000256" key="4">
    <source>
        <dbReference type="ARBA" id="ARBA00010617"/>
    </source>
</evidence>
<dbReference type="GO" id="GO:0016712">
    <property type="term" value="F:oxidoreductase activity, acting on paired donors, with incorporation or reduction of molecular oxygen, reduced flavin or flavoprotein as one donor, and incorporation of one atom of oxygen"/>
    <property type="evidence" value="ECO:0007669"/>
    <property type="project" value="TreeGrafter"/>
</dbReference>
<evidence type="ECO:0000256" key="2">
    <source>
        <dbReference type="ARBA" id="ARBA00004174"/>
    </source>
</evidence>
<keyword evidence="11" id="KW-0503">Monooxygenase</keyword>
<reference evidence="14" key="1">
    <citation type="submission" date="2025-08" db="UniProtKB">
        <authorList>
            <consortium name="Ensembl"/>
        </authorList>
    </citation>
    <scope>IDENTIFICATION</scope>
</reference>
<comment type="similarity">
    <text evidence="4">Belongs to the cytochrome P450 family.</text>
</comment>
<sequence>MGILDVLLQSHSATLLVALLVLLLVYLISSSRFSPEKHGKDPPGPRPLPLIGNLLQLDLRRIYHSLLELSKEFGSVFTVYLGPQKVVVLAGYKTVKEALVQHDEEFGERHAFPLLADFNKGHGVLWSNGDSWREMRRFALTNLRDFGMGKKACEDKIIEECQHLIEVFKNFKGKVYNLYHKCSPLVIDFSGNRFIYYLEEYLKSC</sequence>
<keyword evidence="13" id="KW-1133">Transmembrane helix</keyword>
<accession>A0A3Q2G2J9</accession>
<evidence type="ECO:0000256" key="8">
    <source>
        <dbReference type="ARBA" id="ARBA00022848"/>
    </source>
</evidence>
<dbReference type="GO" id="GO:0020037">
    <property type="term" value="F:heme binding"/>
    <property type="evidence" value="ECO:0007669"/>
    <property type="project" value="InterPro"/>
</dbReference>
<reference evidence="14" key="2">
    <citation type="submission" date="2025-09" db="UniProtKB">
        <authorList>
            <consortium name="Ensembl"/>
        </authorList>
    </citation>
    <scope>IDENTIFICATION</scope>
</reference>
<keyword evidence="6" id="KW-0479">Metal-binding</keyword>
<proteinExistence type="inferred from homology"/>
<dbReference type="STRING" id="28743.ENSCVAP00000016360"/>
<dbReference type="InterPro" id="IPR036396">
    <property type="entry name" value="Cyt_P450_sf"/>
</dbReference>
<dbReference type="GeneTree" id="ENSGT00940000162649"/>
<keyword evidence="15" id="KW-1185">Reference proteome</keyword>
<evidence type="ECO:0000313" key="15">
    <source>
        <dbReference type="Proteomes" id="UP000265020"/>
    </source>
</evidence>
<keyword evidence="7" id="KW-0256">Endoplasmic reticulum</keyword>
<dbReference type="AlphaFoldDB" id="A0A3Q2G2J9"/>
<dbReference type="OMA" id="WNDSSAN"/>
<evidence type="ECO:0000256" key="1">
    <source>
        <dbReference type="ARBA" id="ARBA00001971"/>
    </source>
</evidence>
<evidence type="ECO:0000256" key="10">
    <source>
        <dbReference type="ARBA" id="ARBA00023004"/>
    </source>
</evidence>
<dbReference type="Gene3D" id="1.10.630.10">
    <property type="entry name" value="Cytochrome P450"/>
    <property type="match status" value="1"/>
</dbReference>
<dbReference type="Pfam" id="PF00067">
    <property type="entry name" value="p450"/>
    <property type="match status" value="1"/>
</dbReference>
<dbReference type="FunFam" id="1.10.630.10:FF:000238">
    <property type="entry name" value="Cytochrome P450 2A6"/>
    <property type="match status" value="1"/>
</dbReference>
<feature type="transmembrane region" description="Helical" evidence="13">
    <location>
        <begin position="6"/>
        <end position="28"/>
    </location>
</feature>
<keyword evidence="5" id="KW-0349">Heme</keyword>
<organism evidence="14 15">
    <name type="scientific">Cyprinodon variegatus</name>
    <name type="common">Sheepshead minnow</name>
    <dbReference type="NCBI Taxonomy" id="28743"/>
    <lineage>
        <taxon>Eukaryota</taxon>
        <taxon>Metazoa</taxon>
        <taxon>Chordata</taxon>
        <taxon>Craniata</taxon>
        <taxon>Vertebrata</taxon>
        <taxon>Euteleostomi</taxon>
        <taxon>Actinopterygii</taxon>
        <taxon>Neopterygii</taxon>
        <taxon>Teleostei</taxon>
        <taxon>Neoteleostei</taxon>
        <taxon>Acanthomorphata</taxon>
        <taxon>Ovalentaria</taxon>
        <taxon>Atherinomorphae</taxon>
        <taxon>Cyprinodontiformes</taxon>
        <taxon>Cyprinodontidae</taxon>
        <taxon>Cyprinodon</taxon>
    </lineage>
</organism>
<evidence type="ECO:0000256" key="3">
    <source>
        <dbReference type="ARBA" id="ARBA00004406"/>
    </source>
</evidence>
<evidence type="ECO:0000256" key="11">
    <source>
        <dbReference type="ARBA" id="ARBA00023033"/>
    </source>
</evidence>
<dbReference type="GO" id="GO:0005789">
    <property type="term" value="C:endoplasmic reticulum membrane"/>
    <property type="evidence" value="ECO:0007669"/>
    <property type="project" value="UniProtKB-SubCell"/>
</dbReference>
<evidence type="ECO:0000256" key="6">
    <source>
        <dbReference type="ARBA" id="ARBA00022723"/>
    </source>
</evidence>
<evidence type="ECO:0000256" key="12">
    <source>
        <dbReference type="ARBA" id="ARBA00023136"/>
    </source>
</evidence>
<keyword evidence="8" id="KW-0492">Microsome</keyword>
<protein>
    <submittedName>
        <fullName evidence="14">Uncharacterized protein</fullName>
    </submittedName>
</protein>
<dbReference type="InterPro" id="IPR001128">
    <property type="entry name" value="Cyt_P450"/>
</dbReference>
<comment type="cofactor">
    <cofactor evidence="1">
        <name>heme</name>
        <dbReference type="ChEBI" id="CHEBI:30413"/>
    </cofactor>
</comment>
<dbReference type="InterPro" id="IPR002401">
    <property type="entry name" value="Cyt_P450_E_grp-I"/>
</dbReference>
<comment type="subcellular location">
    <subcellularLocation>
        <location evidence="3">Endoplasmic reticulum membrane</location>
        <topology evidence="3">Peripheral membrane protein</topology>
    </subcellularLocation>
    <subcellularLocation>
        <location evidence="2">Microsome membrane</location>
        <topology evidence="2">Peripheral membrane protein</topology>
    </subcellularLocation>
</comment>
<keyword evidence="10" id="KW-0408">Iron</keyword>
<dbReference type="GO" id="GO:0006805">
    <property type="term" value="P:xenobiotic metabolic process"/>
    <property type="evidence" value="ECO:0007669"/>
    <property type="project" value="TreeGrafter"/>
</dbReference>
<dbReference type="PANTHER" id="PTHR24300">
    <property type="entry name" value="CYTOCHROME P450 508A4-RELATED"/>
    <property type="match status" value="1"/>
</dbReference>
<evidence type="ECO:0000313" key="14">
    <source>
        <dbReference type="Ensembl" id="ENSCVAP00000016360.1"/>
    </source>
</evidence>
<evidence type="ECO:0000256" key="9">
    <source>
        <dbReference type="ARBA" id="ARBA00023002"/>
    </source>
</evidence>
<name>A0A3Q2G2J9_CYPVA</name>
<dbReference type="SUPFAM" id="SSF48264">
    <property type="entry name" value="Cytochrome P450"/>
    <property type="match status" value="1"/>
</dbReference>
<dbReference type="Ensembl" id="ENSCVAT00000024707.1">
    <property type="protein sequence ID" value="ENSCVAP00000016360.1"/>
    <property type="gene ID" value="ENSCVAG00000019295.1"/>
</dbReference>
<keyword evidence="9" id="KW-0560">Oxidoreductase</keyword>